<sequence>MRTRPRPYKMEKSERFFRSCNNWQTVQRRSGRVREVLSLCDITNDQVNDIMDAAVTIWKRLKMPRIKSINLNVRRTKEGLRKTKDELRIKYPEVFEQQCAGVQQQMFLRETAPEAVFYCVNAGTDVQEMRPVIITRPSNSQSAPLEEDNDTSYEPSEKSDDDEDMAEDDLIDEDQIGEDQPTTVSRGQRSLVVTLKVDTVGLRRILQNTPAKSPQSLPKQKQPQAEQGSSKETVMVDLTQVKDEEIKEEDKISVSKETLSKIPRYEHEAKASREDKALKGIKSTPPPTTQPSQPLFLEIVLAKTKSLLLQLELKHLVEEARSSSTPSYRKLEDQVKQWPYSTWPEQMVFIHVTPETSLNVPIFSQGMLDTAFEDWLRNGHDRPTRSRCFRLYANDQDGPPPVITDA</sequence>
<proteinExistence type="predicted"/>
<feature type="region of interest" description="Disordered" evidence="1">
    <location>
        <begin position="207"/>
        <end position="234"/>
    </location>
</feature>
<keyword evidence="3" id="KW-1185">Reference proteome</keyword>
<organism evidence="2 3">
    <name type="scientific">Cladophialophora chaetospira</name>
    <dbReference type="NCBI Taxonomy" id="386627"/>
    <lineage>
        <taxon>Eukaryota</taxon>
        <taxon>Fungi</taxon>
        <taxon>Dikarya</taxon>
        <taxon>Ascomycota</taxon>
        <taxon>Pezizomycotina</taxon>
        <taxon>Eurotiomycetes</taxon>
        <taxon>Chaetothyriomycetidae</taxon>
        <taxon>Chaetothyriales</taxon>
        <taxon>Herpotrichiellaceae</taxon>
        <taxon>Cladophialophora</taxon>
    </lineage>
</organism>
<reference evidence="2" key="1">
    <citation type="submission" date="2022-10" db="EMBL/GenBank/DDBJ databases">
        <title>Culturing micro-colonial fungi from biological soil crusts in the Mojave desert and describing Neophaeococcomyces mojavensis, and introducing the new genera and species Taxawa tesnikishii.</title>
        <authorList>
            <person name="Kurbessoian T."/>
            <person name="Stajich J.E."/>
        </authorList>
    </citation>
    <scope>NUCLEOTIDE SEQUENCE</scope>
    <source>
        <strain evidence="2">TK_41</strain>
    </source>
</reference>
<dbReference type="AlphaFoldDB" id="A0AA38X7Y7"/>
<evidence type="ECO:0000313" key="3">
    <source>
        <dbReference type="Proteomes" id="UP001172673"/>
    </source>
</evidence>
<evidence type="ECO:0000313" key="2">
    <source>
        <dbReference type="EMBL" id="KAJ9608448.1"/>
    </source>
</evidence>
<comment type="caution">
    <text evidence="2">The sequence shown here is derived from an EMBL/GenBank/DDBJ whole genome shotgun (WGS) entry which is preliminary data.</text>
</comment>
<dbReference type="Proteomes" id="UP001172673">
    <property type="component" value="Unassembled WGS sequence"/>
</dbReference>
<name>A0AA38X7Y7_9EURO</name>
<accession>A0AA38X7Y7</accession>
<evidence type="ECO:0000256" key="1">
    <source>
        <dbReference type="SAM" id="MobiDB-lite"/>
    </source>
</evidence>
<gene>
    <name evidence="2" type="ORF">H2200_007436</name>
</gene>
<feature type="region of interest" description="Disordered" evidence="1">
    <location>
        <begin position="136"/>
        <end position="165"/>
    </location>
</feature>
<feature type="compositionally biased region" description="Low complexity" evidence="1">
    <location>
        <begin position="210"/>
        <end position="225"/>
    </location>
</feature>
<dbReference type="EMBL" id="JAPDRK010000010">
    <property type="protein sequence ID" value="KAJ9608448.1"/>
    <property type="molecule type" value="Genomic_DNA"/>
</dbReference>
<protein>
    <submittedName>
        <fullName evidence="2">Uncharacterized protein</fullName>
    </submittedName>
</protein>